<keyword evidence="10" id="KW-1185">Reference proteome</keyword>
<feature type="transmembrane region" description="Helical" evidence="8">
    <location>
        <begin position="62"/>
        <end position="81"/>
    </location>
</feature>
<evidence type="ECO:0000256" key="8">
    <source>
        <dbReference type="RuleBase" id="RU365092"/>
    </source>
</evidence>
<evidence type="ECO:0000313" key="9">
    <source>
        <dbReference type="EMBL" id="QMV72389.1"/>
    </source>
</evidence>
<dbReference type="AlphaFoldDB" id="A0A7G5EEG4"/>
<dbReference type="PANTHER" id="PTHR30003:SF0">
    <property type="entry name" value="GLYCOLATE PERMEASE GLCA-RELATED"/>
    <property type="match status" value="1"/>
</dbReference>
<feature type="transmembrane region" description="Helical" evidence="8">
    <location>
        <begin position="462"/>
        <end position="483"/>
    </location>
</feature>
<sequence length="488" mass="52098">MHSYLLWATPTLVVALAIAFLKWNAARAALLGLALTVPIAFLTGPLPFSIDKLGESLLRGSWIGGTIAPYILGGLLFWRVASSKHALDAADATAADLDPHARRRRLFFACFLVGPFAESATGFGVGMVGTVMMLRHLGLAPRHLMVFALLSQTFIPWGAMSSGTLLGAAYLRVSPTDLALYSAVPVATLMLLWLTLFWLTLRQAKENISIAECGWELLWVAASLVSLVACTYLLGPETALLAAFSPLIILRYLVDERPNAQALRQRAIACLPYGLIIGWLAATRLIAGLREWLSTLVFFRPFPDLPMLLPLMHSGLWFLVAALLTAACRKQTHTLKAEVVGSWSTGKQAVWTVFLFAMMAEMLNKSGIAQGLAQGLFAALGPDAMVLTPALAGALGIIANTGNAGNSLLLPPLSTLAAQAGISLLATGAVVHVSGLALGFFSPVRMSIAAKLSHGASQERSVYLFLLPFALAAFAVMTCFAWLSTFHG</sequence>
<feature type="transmembrane region" description="Helical" evidence="8">
    <location>
        <begin position="418"/>
        <end position="441"/>
    </location>
</feature>
<feature type="transmembrane region" description="Helical" evidence="8">
    <location>
        <begin position="240"/>
        <end position="255"/>
    </location>
</feature>
<dbReference type="PANTHER" id="PTHR30003">
    <property type="entry name" value="L-LACTATE PERMEASE"/>
    <property type="match status" value="1"/>
</dbReference>
<gene>
    <name evidence="9" type="ORF">HS961_05835</name>
</gene>
<evidence type="ECO:0000256" key="3">
    <source>
        <dbReference type="ARBA" id="ARBA00022448"/>
    </source>
</evidence>
<keyword evidence="5 8" id="KW-0812">Transmembrane</keyword>
<organism evidence="9 10">
    <name type="scientific">Comamonas piscis</name>
    <dbReference type="NCBI Taxonomy" id="1562974"/>
    <lineage>
        <taxon>Bacteria</taxon>
        <taxon>Pseudomonadati</taxon>
        <taxon>Pseudomonadota</taxon>
        <taxon>Betaproteobacteria</taxon>
        <taxon>Burkholderiales</taxon>
        <taxon>Comamonadaceae</taxon>
        <taxon>Comamonas</taxon>
    </lineage>
</organism>
<evidence type="ECO:0000313" key="10">
    <source>
        <dbReference type="Proteomes" id="UP000515240"/>
    </source>
</evidence>
<comment type="function">
    <text evidence="8">Uptake of L-lactate across the membrane. Can also transport D-lactate and glycolate.</text>
</comment>
<dbReference type="EMBL" id="CP058554">
    <property type="protein sequence ID" value="QMV72389.1"/>
    <property type="molecule type" value="Genomic_DNA"/>
</dbReference>
<dbReference type="KEGG" id="cpis:HS961_05835"/>
<dbReference type="RefSeq" id="WP_182326808.1">
    <property type="nucleotide sequence ID" value="NZ_CP058554.1"/>
</dbReference>
<evidence type="ECO:0000256" key="2">
    <source>
        <dbReference type="ARBA" id="ARBA00010100"/>
    </source>
</evidence>
<keyword evidence="7 8" id="KW-0472">Membrane</keyword>
<evidence type="ECO:0000256" key="4">
    <source>
        <dbReference type="ARBA" id="ARBA00022475"/>
    </source>
</evidence>
<keyword evidence="4" id="KW-1003">Cell membrane</keyword>
<dbReference type="Pfam" id="PF02652">
    <property type="entry name" value="Lactate_perm"/>
    <property type="match status" value="1"/>
</dbReference>
<accession>A0A7G5EEG4</accession>
<feature type="transmembrane region" description="Helical" evidence="8">
    <location>
        <begin position="307"/>
        <end position="327"/>
    </location>
</feature>
<reference evidence="9 10" key="1">
    <citation type="journal article" date="2020" name="G3 (Bethesda)">
        <title>CeMbio - The Caenorhabditis elegans Microbiome Resource.</title>
        <authorList>
            <person name="Dirksen P."/>
            <person name="Assie A."/>
            <person name="Zimmermann J."/>
            <person name="Zhang F."/>
            <person name="Tietje A.M."/>
            <person name="Marsh S.A."/>
            <person name="Felix M.A."/>
            <person name="Shapira M."/>
            <person name="Kaleta C."/>
            <person name="Schulenburg H."/>
            <person name="Samuel B."/>
        </authorList>
    </citation>
    <scope>NUCLEOTIDE SEQUENCE [LARGE SCALE GENOMIC DNA]</scope>
    <source>
        <strain evidence="9 10">BIGb0172</strain>
    </source>
</reference>
<feature type="transmembrane region" description="Helical" evidence="8">
    <location>
        <begin position="267"/>
        <end position="287"/>
    </location>
</feature>
<proteinExistence type="inferred from homology"/>
<feature type="transmembrane region" description="Helical" evidence="8">
    <location>
        <begin position="146"/>
        <end position="172"/>
    </location>
</feature>
<dbReference type="GO" id="GO:0005886">
    <property type="term" value="C:plasma membrane"/>
    <property type="evidence" value="ECO:0007669"/>
    <property type="project" value="UniProtKB-SubCell"/>
</dbReference>
<dbReference type="InterPro" id="IPR003804">
    <property type="entry name" value="Lactate_perm"/>
</dbReference>
<keyword evidence="6 8" id="KW-1133">Transmembrane helix</keyword>
<keyword evidence="3 8" id="KW-0813">Transport</keyword>
<dbReference type="GO" id="GO:0015295">
    <property type="term" value="F:solute:proton symporter activity"/>
    <property type="evidence" value="ECO:0007669"/>
    <property type="project" value="TreeGrafter"/>
</dbReference>
<feature type="transmembrane region" description="Helical" evidence="8">
    <location>
        <begin position="29"/>
        <end position="50"/>
    </location>
</feature>
<name>A0A7G5EEG4_9BURK</name>
<feature type="transmembrane region" description="Helical" evidence="8">
    <location>
        <begin position="178"/>
        <end position="201"/>
    </location>
</feature>
<evidence type="ECO:0000256" key="5">
    <source>
        <dbReference type="ARBA" id="ARBA00022692"/>
    </source>
</evidence>
<evidence type="ECO:0000256" key="7">
    <source>
        <dbReference type="ARBA" id="ARBA00023136"/>
    </source>
</evidence>
<comment type="subcellular location">
    <subcellularLocation>
        <location evidence="8">Cell inner membrane</location>
        <topology evidence="8">Multi-pass membrane protein</topology>
    </subcellularLocation>
    <subcellularLocation>
        <location evidence="1">Cell membrane</location>
        <topology evidence="1">Multi-pass membrane protein</topology>
    </subcellularLocation>
</comment>
<protein>
    <recommendedName>
        <fullName evidence="8">L-lactate permease</fullName>
    </recommendedName>
</protein>
<keyword evidence="8" id="KW-0997">Cell inner membrane</keyword>
<evidence type="ECO:0000256" key="1">
    <source>
        <dbReference type="ARBA" id="ARBA00004651"/>
    </source>
</evidence>
<feature type="transmembrane region" description="Helical" evidence="8">
    <location>
        <begin position="106"/>
        <end position="134"/>
    </location>
</feature>
<feature type="transmembrane region" description="Helical" evidence="8">
    <location>
        <begin position="375"/>
        <end position="398"/>
    </location>
</feature>
<comment type="similarity">
    <text evidence="2 8">Belongs to the lactate permease family.</text>
</comment>
<dbReference type="GO" id="GO:0015129">
    <property type="term" value="F:lactate transmembrane transporter activity"/>
    <property type="evidence" value="ECO:0007669"/>
    <property type="project" value="UniProtKB-UniRule"/>
</dbReference>
<evidence type="ECO:0000256" key="6">
    <source>
        <dbReference type="ARBA" id="ARBA00022989"/>
    </source>
</evidence>
<dbReference type="Proteomes" id="UP000515240">
    <property type="component" value="Chromosome"/>
</dbReference>